<dbReference type="RefSeq" id="WP_064567371.1">
    <property type="nucleotide sequence ID" value="NZ_CP014007.2"/>
</dbReference>
<dbReference type="EMBL" id="FOKO01000001">
    <property type="protein sequence ID" value="SFB82941.1"/>
    <property type="molecule type" value="Genomic_DNA"/>
</dbReference>
<feature type="transmembrane region" description="Helical" evidence="3">
    <location>
        <begin position="184"/>
        <end position="208"/>
    </location>
</feature>
<dbReference type="InterPro" id="IPR001867">
    <property type="entry name" value="OmpR/PhoB-type_DNA-bd"/>
</dbReference>
<dbReference type="KEGG" id="kor:AWR26_15985"/>
<accession>A0AA94H153</accession>
<reference evidence="6 8" key="1">
    <citation type="submission" date="2016-10" db="EMBL/GenBank/DDBJ databases">
        <authorList>
            <person name="Varghese N."/>
            <person name="Submissions S."/>
        </authorList>
    </citation>
    <scope>NUCLEOTIDE SEQUENCE [LARGE SCALE GENOMIC DNA]</scope>
    <source>
        <strain evidence="6 8">CGMCC 1.7012</strain>
    </source>
</reference>
<evidence type="ECO:0000313" key="5">
    <source>
        <dbReference type="EMBL" id="ANI83583.1"/>
    </source>
</evidence>
<dbReference type="GO" id="GO:0003677">
    <property type="term" value="F:DNA binding"/>
    <property type="evidence" value="ECO:0007669"/>
    <property type="project" value="UniProtKB-UniRule"/>
</dbReference>
<dbReference type="InterPro" id="IPR036388">
    <property type="entry name" value="WH-like_DNA-bd_sf"/>
</dbReference>
<dbReference type="GO" id="GO:0006355">
    <property type="term" value="P:regulation of DNA-templated transcription"/>
    <property type="evidence" value="ECO:0007669"/>
    <property type="project" value="InterPro"/>
</dbReference>
<keyword evidence="3" id="KW-0472">Membrane</keyword>
<keyword evidence="1 2" id="KW-0238">DNA-binding</keyword>
<reference evidence="5 7" key="2">
    <citation type="submission" date="2021-03" db="EMBL/GenBank/DDBJ databases">
        <authorList>
            <person name="Li Y."/>
            <person name="Li S."/>
            <person name="Chen M."/>
            <person name="Peng G."/>
            <person name="Tan Z."/>
            <person name="An Q."/>
        </authorList>
    </citation>
    <scope>NUCLEOTIDE SEQUENCE [LARGE SCALE GENOMIC DNA]</scope>
    <source>
        <strain evidence="5 7">Ola 51</strain>
    </source>
</reference>
<protein>
    <submittedName>
        <fullName evidence="6">DNA-binding winged helix-turn-helix (WHTH) domain-containing protein</fullName>
    </submittedName>
    <submittedName>
        <fullName evidence="5">Transcriptional regulator</fullName>
    </submittedName>
</protein>
<dbReference type="SMART" id="SM00862">
    <property type="entry name" value="Trans_reg_C"/>
    <property type="match status" value="1"/>
</dbReference>
<sequence length="303" mass="34041">MNWIINDNIEFRPEMKKLISVSNPEINVTLTAPASRCLLLLLEASPEIVLQQDFFKKVWEEEGMLVPTNTLYQNISIVRRGLRAVGETDSRLIATIPRKGFQIDDSVKIIKQDKSNAAVTPETDITEVDITSDTEYGDPAITRDSTADQPTWSAISAHVNEREQTPLVTPGRNKIPASKPSRSAGWHLSAVIIFAAFATGLLIIAYSLPFGKTPVFFDNYNFVENDNGCQIYTKDDTHDSRNYYQKYKNLIKNTGLNCKIYPWVYFPVSATSPTLTALACKQDFKNSVSPGCISLYFRRVQSE</sequence>
<keyword evidence="3" id="KW-1133">Transmembrane helix</keyword>
<dbReference type="InterPro" id="IPR016032">
    <property type="entry name" value="Sig_transdc_resp-reg_C-effctor"/>
</dbReference>
<proteinExistence type="predicted"/>
<name>A0AA94H153_9ENTR</name>
<evidence type="ECO:0000313" key="7">
    <source>
        <dbReference type="Proteomes" id="UP000078227"/>
    </source>
</evidence>
<evidence type="ECO:0000259" key="4">
    <source>
        <dbReference type="PROSITE" id="PS51755"/>
    </source>
</evidence>
<dbReference type="Proteomes" id="UP000078227">
    <property type="component" value="Chromosome"/>
</dbReference>
<dbReference type="GO" id="GO:0000160">
    <property type="term" value="P:phosphorelay signal transduction system"/>
    <property type="evidence" value="ECO:0007669"/>
    <property type="project" value="InterPro"/>
</dbReference>
<evidence type="ECO:0000256" key="2">
    <source>
        <dbReference type="PROSITE-ProRule" id="PRU01091"/>
    </source>
</evidence>
<dbReference type="AlphaFoldDB" id="A0AA94H153"/>
<dbReference type="Proteomes" id="UP000182314">
    <property type="component" value="Unassembled WGS sequence"/>
</dbReference>
<evidence type="ECO:0000256" key="3">
    <source>
        <dbReference type="SAM" id="Phobius"/>
    </source>
</evidence>
<dbReference type="Gene3D" id="1.10.10.10">
    <property type="entry name" value="Winged helix-like DNA-binding domain superfamily/Winged helix DNA-binding domain"/>
    <property type="match status" value="1"/>
</dbReference>
<dbReference type="EMBL" id="CP014007">
    <property type="protein sequence ID" value="ANI83583.1"/>
    <property type="molecule type" value="Genomic_DNA"/>
</dbReference>
<dbReference type="Pfam" id="PF00486">
    <property type="entry name" value="Trans_reg_C"/>
    <property type="match status" value="1"/>
</dbReference>
<feature type="DNA-binding region" description="OmpR/PhoB-type" evidence="2">
    <location>
        <begin position="3"/>
        <end position="105"/>
    </location>
</feature>
<evidence type="ECO:0000313" key="6">
    <source>
        <dbReference type="EMBL" id="SFB82941.1"/>
    </source>
</evidence>
<keyword evidence="3" id="KW-0812">Transmembrane</keyword>
<organism evidence="6 8">
    <name type="scientific">Kosakonia oryzae</name>
    <dbReference type="NCBI Taxonomy" id="497725"/>
    <lineage>
        <taxon>Bacteria</taxon>
        <taxon>Pseudomonadati</taxon>
        <taxon>Pseudomonadota</taxon>
        <taxon>Gammaproteobacteria</taxon>
        <taxon>Enterobacterales</taxon>
        <taxon>Enterobacteriaceae</taxon>
        <taxon>Kosakonia</taxon>
    </lineage>
</organism>
<dbReference type="PROSITE" id="PS51755">
    <property type="entry name" value="OMPR_PHOB"/>
    <property type="match status" value="1"/>
</dbReference>
<gene>
    <name evidence="5" type="ORF">AWR26_15985</name>
    <name evidence="6" type="ORF">SAMN05216286_1045</name>
</gene>
<dbReference type="SUPFAM" id="SSF46894">
    <property type="entry name" value="C-terminal effector domain of the bipartite response regulators"/>
    <property type="match status" value="1"/>
</dbReference>
<keyword evidence="7" id="KW-1185">Reference proteome</keyword>
<feature type="domain" description="OmpR/PhoB-type" evidence="4">
    <location>
        <begin position="3"/>
        <end position="105"/>
    </location>
</feature>
<evidence type="ECO:0000313" key="8">
    <source>
        <dbReference type="Proteomes" id="UP000182314"/>
    </source>
</evidence>
<evidence type="ECO:0000256" key="1">
    <source>
        <dbReference type="ARBA" id="ARBA00023125"/>
    </source>
</evidence>